<gene>
    <name evidence="1" type="ORF">A464_743</name>
</gene>
<protein>
    <submittedName>
        <fullName evidence="1">Uncharacterized protein</fullName>
    </submittedName>
</protein>
<dbReference type="EMBL" id="CP006608">
    <property type="protein sequence ID" value="AGR57929.1"/>
    <property type="molecule type" value="Genomic_DNA"/>
</dbReference>
<dbReference type="AlphaFoldDB" id="S5MTG8"/>
<accession>S5MTG8</accession>
<evidence type="ECO:0000313" key="1">
    <source>
        <dbReference type="EMBL" id="AGR57929.1"/>
    </source>
</evidence>
<name>S5MTG8_SALBN</name>
<organism evidence="1 2">
    <name type="scientific">Salmonella bongori N268-08</name>
    <dbReference type="NCBI Taxonomy" id="1197719"/>
    <lineage>
        <taxon>Bacteria</taxon>
        <taxon>Pseudomonadati</taxon>
        <taxon>Pseudomonadota</taxon>
        <taxon>Gammaproteobacteria</taxon>
        <taxon>Enterobacterales</taxon>
        <taxon>Enterobacteriaceae</taxon>
        <taxon>Salmonella</taxon>
    </lineage>
</organism>
<dbReference type="HOGENOM" id="CLU_3348312_0_0_6"/>
<dbReference type="KEGG" id="sbz:A464_743"/>
<evidence type="ECO:0000313" key="2">
    <source>
        <dbReference type="Proteomes" id="UP000015042"/>
    </source>
</evidence>
<dbReference type="Proteomes" id="UP000015042">
    <property type="component" value="Chromosome"/>
</dbReference>
<reference evidence="1 2" key="1">
    <citation type="submission" date="2013-07" db="EMBL/GenBank/DDBJ databases">
        <title>Genome sequence of Salmonella bongori N268-08 - a rare clinical isolate.</title>
        <authorList>
            <person name="Marti R."/>
            <person name="Hagens S."/>
            <person name="Loessner M.J."/>
            <person name="Klumpp J."/>
        </authorList>
    </citation>
    <scope>NUCLEOTIDE SEQUENCE [LARGE SCALE GENOMIC DNA]</scope>
    <source>
        <strain evidence="1 2">N268-08</strain>
    </source>
</reference>
<sequence>MSGGACLQSDAAPVGPVSGCAAGQLAGWRLCVSRLMP</sequence>
<proteinExistence type="predicted"/>